<comment type="caution">
    <text evidence="1">The sequence shown here is derived from an EMBL/GenBank/DDBJ whole genome shotgun (WGS) entry which is preliminary data.</text>
</comment>
<dbReference type="HOGENOM" id="CLU_2355981_0_0_4"/>
<dbReference type="AlphaFoldDB" id="C4GGW4"/>
<proteinExistence type="predicted"/>
<keyword evidence="2" id="KW-1185">Reference proteome</keyword>
<reference evidence="1" key="1">
    <citation type="submission" date="2009-04" db="EMBL/GenBank/DDBJ databases">
        <authorList>
            <person name="Weinstock G."/>
            <person name="Sodergren E."/>
            <person name="Clifton S."/>
            <person name="Fulton L."/>
            <person name="Fulton B."/>
            <person name="Courtney L."/>
            <person name="Fronick C."/>
            <person name="Harrison M."/>
            <person name="Strong C."/>
            <person name="Farmer C."/>
            <person name="Delahaunty K."/>
            <person name="Markovic C."/>
            <person name="Hall O."/>
            <person name="Minx P."/>
            <person name="Tomlinson C."/>
            <person name="Mitreva M."/>
            <person name="Nelson J."/>
            <person name="Hou S."/>
            <person name="Wollam A."/>
            <person name="Pepin K.H."/>
            <person name="Johnson M."/>
            <person name="Bhonagiri V."/>
            <person name="Nash W.E."/>
            <person name="Warren W."/>
            <person name="Chinwalla A."/>
            <person name="Mardis E.R."/>
            <person name="Wilson R.K."/>
        </authorList>
    </citation>
    <scope>NUCLEOTIDE SEQUENCE [LARGE SCALE GENOMIC DNA]</scope>
    <source>
        <strain evidence="1">ATCC 51147</strain>
    </source>
</reference>
<sequence>MPAHGLPASRRSAGKHFKLPNFRARVSIFRLPYRVNKGSLKSLQNLHPIERRRLADILSNKKHVATSRRRFILDFRLPHRTSQRQPETTLPRFQAA</sequence>
<evidence type="ECO:0000313" key="2">
    <source>
        <dbReference type="Proteomes" id="UP000003009"/>
    </source>
</evidence>
<name>C4GGW4_9NEIS</name>
<dbReference type="Proteomes" id="UP000003009">
    <property type="component" value="Unassembled WGS sequence"/>
</dbReference>
<organism evidence="1 2">
    <name type="scientific">Kingella oralis ATCC 51147</name>
    <dbReference type="NCBI Taxonomy" id="629741"/>
    <lineage>
        <taxon>Bacteria</taxon>
        <taxon>Pseudomonadati</taxon>
        <taxon>Pseudomonadota</taxon>
        <taxon>Betaproteobacteria</taxon>
        <taxon>Neisseriales</taxon>
        <taxon>Neisseriaceae</taxon>
        <taxon>Kingella</taxon>
    </lineage>
</organism>
<dbReference type="EMBL" id="ACJW02000002">
    <property type="protein sequence ID" value="EEP69469.1"/>
    <property type="molecule type" value="Genomic_DNA"/>
</dbReference>
<accession>C4GGW4</accession>
<protein>
    <submittedName>
        <fullName evidence="1">Uncharacterized protein</fullName>
    </submittedName>
</protein>
<gene>
    <name evidence="1" type="ORF">GCWU000324_01383</name>
</gene>
<evidence type="ECO:0000313" key="1">
    <source>
        <dbReference type="EMBL" id="EEP69469.1"/>
    </source>
</evidence>